<dbReference type="CTD" id="3275"/>
<evidence type="ECO:0000256" key="10">
    <source>
        <dbReference type="ARBA" id="ARBA00023242"/>
    </source>
</evidence>
<dbReference type="GO" id="GO:0005634">
    <property type="term" value="C:nucleus"/>
    <property type="evidence" value="ECO:0007669"/>
    <property type="project" value="UniProtKB-SubCell"/>
</dbReference>
<dbReference type="InterPro" id="IPR025799">
    <property type="entry name" value="Arg_MeTrfase"/>
</dbReference>
<dbReference type="SUPFAM" id="SSF53335">
    <property type="entry name" value="S-adenosyl-L-methionine-dependent methyltransferases"/>
    <property type="match status" value="1"/>
</dbReference>
<dbReference type="Gene3D" id="2.70.160.11">
    <property type="entry name" value="Hnrnp arginine n-methyltransferase1"/>
    <property type="match status" value="1"/>
</dbReference>
<dbReference type="Pfam" id="PF22528">
    <property type="entry name" value="PRMT_C"/>
    <property type="match status" value="1"/>
</dbReference>
<dbReference type="FunFam" id="3.40.50.150:FF:000016">
    <property type="entry name" value="Protein arginine N-methyltransferase 6"/>
    <property type="match status" value="1"/>
</dbReference>
<evidence type="ECO:0000256" key="11">
    <source>
        <dbReference type="ARBA" id="ARBA00049086"/>
    </source>
</evidence>
<evidence type="ECO:0000256" key="9">
    <source>
        <dbReference type="ARBA" id="ARBA00022691"/>
    </source>
</evidence>
<evidence type="ECO:0000256" key="3">
    <source>
        <dbReference type="ARBA" id="ARBA00011925"/>
    </source>
</evidence>
<keyword evidence="9" id="KW-0949">S-adenosyl-L-methionine</keyword>
<dbReference type="GO" id="GO:0005737">
    <property type="term" value="C:cytoplasm"/>
    <property type="evidence" value="ECO:0007669"/>
    <property type="project" value="UniProtKB-SubCell"/>
</dbReference>
<evidence type="ECO:0000313" key="14">
    <source>
        <dbReference type="Proteomes" id="UP000221080"/>
    </source>
</evidence>
<keyword evidence="10" id="KW-0539">Nucleus</keyword>
<dbReference type="GO" id="GO:0042054">
    <property type="term" value="F:histone methyltransferase activity"/>
    <property type="evidence" value="ECO:0007669"/>
    <property type="project" value="UniProtKB-ARBA"/>
</dbReference>
<dbReference type="GO" id="GO:0032259">
    <property type="term" value="P:methylation"/>
    <property type="evidence" value="ECO:0007669"/>
    <property type="project" value="UniProtKB-KW"/>
</dbReference>
<dbReference type="Proteomes" id="UP000221080">
    <property type="component" value="Chromosome 6"/>
</dbReference>
<dbReference type="Gene3D" id="3.40.50.150">
    <property type="entry name" value="Vaccinia Virus protein VP39"/>
    <property type="match status" value="1"/>
</dbReference>
<dbReference type="PANTHER" id="PTHR11006:SF92">
    <property type="entry name" value="PROTEIN ARGININE N-METHYLTRANSFERASE 2"/>
    <property type="match status" value="1"/>
</dbReference>
<sequence>MLEMSESENIHTNSNIITQEFIALEDFNATGAEQLSFTAGDTLLVHEQVCTDWWWAERSGCFGYVPSAFLHRGVEDVEDAWQDEEYFSTYGTLKLHLEMLSDRPRTETYRQVIVSNSAALRGKVVMDLGCGTGIISLFCGRLAQPAAVYAVEASSVAEHTEKLVKLNRCEDVVTVFRSRAEDLMLPSKVDVLVSEWMGNCLLFEFMVESVLRVRDRWLKDGGMMWPSSASLSLVPCQAHADYSQKMEFWENLYGLDFSCLQPVAQEEFFSKPKFSHQLDPDDCLSTPCNVISLDMHTLSVSDLEKLSGEFRFTIERSGTLHGFTAWFSTFFHSLDEGGSSLELNTGPHAESTHWKQTLFMLDGPIGVEEGDCVGGAITLQRNPIWRRHMSITIEWRIKRRNDPTFCEEKTKRFPMWR</sequence>
<protein>
    <recommendedName>
        <fullName evidence="4">Protein arginine N-methyltransferase 2</fullName>
        <ecNumber evidence="3">2.1.1.319</ecNumber>
    </recommendedName>
    <alternativeName>
        <fullName evidence="12">Histone-arginine N-methyltransferase PRMT2</fullName>
    </alternativeName>
</protein>
<keyword evidence="7" id="KW-0489">Methyltransferase</keyword>
<dbReference type="PROSITE" id="PS50002">
    <property type="entry name" value="SH3"/>
    <property type="match status" value="1"/>
</dbReference>
<feature type="domain" description="SH3" evidence="13">
    <location>
        <begin position="16"/>
        <end position="75"/>
    </location>
</feature>
<evidence type="ECO:0000256" key="5">
    <source>
        <dbReference type="ARBA" id="ARBA00022443"/>
    </source>
</evidence>
<dbReference type="SUPFAM" id="SSF50044">
    <property type="entry name" value="SH3-domain"/>
    <property type="match status" value="1"/>
</dbReference>
<evidence type="ECO:0000256" key="8">
    <source>
        <dbReference type="ARBA" id="ARBA00022679"/>
    </source>
</evidence>
<dbReference type="OMA" id="NSEPTHW"/>
<organism evidence="14 15">
    <name type="scientific">Ictalurus punctatus</name>
    <name type="common">Channel catfish</name>
    <name type="synonym">Silurus punctatus</name>
    <dbReference type="NCBI Taxonomy" id="7998"/>
    <lineage>
        <taxon>Eukaryota</taxon>
        <taxon>Metazoa</taxon>
        <taxon>Chordata</taxon>
        <taxon>Craniata</taxon>
        <taxon>Vertebrata</taxon>
        <taxon>Euteleostomi</taxon>
        <taxon>Actinopterygii</taxon>
        <taxon>Neopterygii</taxon>
        <taxon>Teleostei</taxon>
        <taxon>Ostariophysi</taxon>
        <taxon>Siluriformes</taxon>
        <taxon>Ictaluridae</taxon>
        <taxon>Ictalurus</taxon>
    </lineage>
</organism>
<dbReference type="InterPro" id="IPR055135">
    <property type="entry name" value="PRMT_dom"/>
</dbReference>
<dbReference type="FunFam" id="2.70.160.11:FF:000007">
    <property type="entry name" value="Protein arginine N-methyltransferase 2"/>
    <property type="match status" value="1"/>
</dbReference>
<dbReference type="InterPro" id="IPR029063">
    <property type="entry name" value="SAM-dependent_MTases_sf"/>
</dbReference>
<evidence type="ECO:0000256" key="7">
    <source>
        <dbReference type="ARBA" id="ARBA00022603"/>
    </source>
</evidence>
<dbReference type="GeneID" id="108266554"/>
<proteinExistence type="predicted"/>
<evidence type="ECO:0000256" key="1">
    <source>
        <dbReference type="ARBA" id="ARBA00004123"/>
    </source>
</evidence>
<keyword evidence="5" id="KW-0728">SH3 domain</keyword>
<dbReference type="STRING" id="7998.ENSIPUP00000014105"/>
<dbReference type="AlphaFoldDB" id="A0A2D0R4L4"/>
<gene>
    <name evidence="15" type="primary">prmt2</name>
</gene>
<keyword evidence="6" id="KW-0963">Cytoplasm</keyword>
<accession>A0A2D0R4L4</accession>
<evidence type="ECO:0000256" key="4">
    <source>
        <dbReference type="ARBA" id="ARBA00018778"/>
    </source>
</evidence>
<dbReference type="Gene3D" id="2.30.30.40">
    <property type="entry name" value="SH3 Domains"/>
    <property type="match status" value="1"/>
</dbReference>
<dbReference type="KEGG" id="ipu:108266554"/>
<evidence type="ECO:0000313" key="15">
    <source>
        <dbReference type="RefSeq" id="XP_017325520.1"/>
    </source>
</evidence>
<dbReference type="Pfam" id="PF00018">
    <property type="entry name" value="SH3_1"/>
    <property type="match status" value="1"/>
</dbReference>
<dbReference type="GO" id="GO:0035242">
    <property type="term" value="F:protein-arginine omega-N asymmetric methyltransferase activity"/>
    <property type="evidence" value="ECO:0007669"/>
    <property type="project" value="UniProtKB-EC"/>
</dbReference>
<dbReference type="SMART" id="SM00326">
    <property type="entry name" value="SH3"/>
    <property type="match status" value="1"/>
</dbReference>
<evidence type="ECO:0000256" key="2">
    <source>
        <dbReference type="ARBA" id="ARBA00004496"/>
    </source>
</evidence>
<dbReference type="InterPro" id="IPR001452">
    <property type="entry name" value="SH3_domain"/>
</dbReference>
<name>A0A2D0R4L4_ICTPU</name>
<dbReference type="PANTHER" id="PTHR11006">
    <property type="entry name" value="PROTEIN ARGININE N-METHYLTRANSFERASE"/>
    <property type="match status" value="1"/>
</dbReference>
<keyword evidence="8" id="KW-0808">Transferase</keyword>
<comment type="subcellular location">
    <subcellularLocation>
        <location evidence="2">Cytoplasm</location>
    </subcellularLocation>
    <subcellularLocation>
        <location evidence="1">Nucleus</location>
    </subcellularLocation>
</comment>
<dbReference type="PROSITE" id="PS51678">
    <property type="entry name" value="SAM_MT_PRMT"/>
    <property type="match status" value="1"/>
</dbReference>
<dbReference type="EC" id="2.1.1.319" evidence="3"/>
<reference evidence="15" key="2">
    <citation type="submission" date="2025-08" db="UniProtKB">
        <authorList>
            <consortium name="RefSeq"/>
        </authorList>
    </citation>
    <scope>IDENTIFICATION</scope>
    <source>
        <tissue evidence="15">Blood</tissue>
    </source>
</reference>
<evidence type="ECO:0000259" key="13">
    <source>
        <dbReference type="PROSITE" id="PS50002"/>
    </source>
</evidence>
<dbReference type="InterPro" id="IPR036028">
    <property type="entry name" value="SH3-like_dom_sf"/>
</dbReference>
<evidence type="ECO:0000256" key="6">
    <source>
        <dbReference type="ARBA" id="ARBA00022490"/>
    </source>
</evidence>
<dbReference type="RefSeq" id="XP_017325520.1">
    <property type="nucleotide sequence ID" value="XM_017470031.3"/>
</dbReference>
<comment type="catalytic activity">
    <reaction evidence="11">
        <text>L-arginyl-[protein] + 2 S-adenosyl-L-methionine = N(omega),N(omega)-dimethyl-L-arginyl-[protein] + 2 S-adenosyl-L-homocysteine + 2 H(+)</text>
        <dbReference type="Rhea" id="RHEA:48096"/>
        <dbReference type="Rhea" id="RHEA-COMP:10532"/>
        <dbReference type="Rhea" id="RHEA-COMP:11991"/>
        <dbReference type="ChEBI" id="CHEBI:15378"/>
        <dbReference type="ChEBI" id="CHEBI:29965"/>
        <dbReference type="ChEBI" id="CHEBI:57856"/>
        <dbReference type="ChEBI" id="CHEBI:59789"/>
        <dbReference type="ChEBI" id="CHEBI:61897"/>
        <dbReference type="EC" id="2.1.1.319"/>
    </reaction>
</comment>
<dbReference type="CDD" id="cd02440">
    <property type="entry name" value="AdoMet_MTases"/>
    <property type="match status" value="1"/>
</dbReference>
<dbReference type="OrthoDB" id="7848332at2759"/>
<keyword evidence="14" id="KW-1185">Reference proteome</keyword>
<evidence type="ECO:0000256" key="12">
    <source>
        <dbReference type="ARBA" id="ARBA00082811"/>
    </source>
</evidence>
<dbReference type="Pfam" id="PF06325">
    <property type="entry name" value="PrmA"/>
    <property type="match status" value="1"/>
</dbReference>
<reference evidence="14" key="1">
    <citation type="journal article" date="2016" name="Nat. Commun.">
        <title>The channel catfish genome sequence provides insights into the evolution of scale formation in teleosts.</title>
        <authorList>
            <person name="Liu Z."/>
            <person name="Liu S."/>
            <person name="Yao J."/>
            <person name="Bao L."/>
            <person name="Zhang J."/>
            <person name="Li Y."/>
            <person name="Jiang C."/>
            <person name="Sun L."/>
            <person name="Wang R."/>
            <person name="Zhang Y."/>
            <person name="Zhou T."/>
            <person name="Zeng Q."/>
            <person name="Fu Q."/>
            <person name="Gao S."/>
            <person name="Li N."/>
            <person name="Koren S."/>
            <person name="Jiang Y."/>
            <person name="Zimin A."/>
            <person name="Xu P."/>
            <person name="Phillippy A.M."/>
            <person name="Geng X."/>
            <person name="Song L."/>
            <person name="Sun F."/>
            <person name="Li C."/>
            <person name="Wang X."/>
            <person name="Chen A."/>
            <person name="Jin Y."/>
            <person name="Yuan Z."/>
            <person name="Yang Y."/>
            <person name="Tan S."/>
            <person name="Peatman E."/>
            <person name="Lu J."/>
            <person name="Qin Z."/>
            <person name="Dunham R."/>
            <person name="Li Z."/>
            <person name="Sonstegard T."/>
            <person name="Feng J."/>
            <person name="Danzmann R.G."/>
            <person name="Schroeder S."/>
            <person name="Scheffler B."/>
            <person name="Duke M.V."/>
            <person name="Ballard L."/>
            <person name="Kucuktas H."/>
            <person name="Kaltenboeck L."/>
            <person name="Liu H."/>
            <person name="Armbruster J."/>
            <person name="Xie Y."/>
            <person name="Kirby M.L."/>
            <person name="Tian Y."/>
            <person name="Flanagan M.E."/>
            <person name="Mu W."/>
            <person name="Waldbieser G.C."/>
        </authorList>
    </citation>
    <scope>NUCLEOTIDE SEQUENCE [LARGE SCALE GENOMIC DNA]</scope>
    <source>
        <strain evidence="14">SDA103</strain>
    </source>
</reference>